<evidence type="ECO:0000256" key="10">
    <source>
        <dbReference type="ARBA" id="ARBA00022840"/>
    </source>
</evidence>
<feature type="modified residue" description="4-aspartylphosphate" evidence="13">
    <location>
        <position position="691"/>
    </location>
</feature>
<keyword evidence="6 13" id="KW-0597">Phosphoprotein</keyword>
<dbReference type="InterPro" id="IPR036890">
    <property type="entry name" value="HATPase_C_sf"/>
</dbReference>
<protein>
    <recommendedName>
        <fullName evidence="4">histidine kinase</fullName>
        <ecNumber evidence="4">2.7.13.3</ecNumber>
    </recommendedName>
</protein>
<evidence type="ECO:0000256" key="4">
    <source>
        <dbReference type="ARBA" id="ARBA00012438"/>
    </source>
</evidence>
<evidence type="ECO:0000256" key="11">
    <source>
        <dbReference type="ARBA" id="ARBA00023012"/>
    </source>
</evidence>
<dbReference type="GO" id="GO:0009927">
    <property type="term" value="F:histidine phosphotransfer kinase activity"/>
    <property type="evidence" value="ECO:0007669"/>
    <property type="project" value="TreeGrafter"/>
</dbReference>
<comment type="subcellular location">
    <subcellularLocation>
        <location evidence="2">Cell membrane</location>
    </subcellularLocation>
</comment>
<dbReference type="AlphaFoldDB" id="B1WX33"/>
<dbReference type="CDD" id="cd16922">
    <property type="entry name" value="HATPase_EvgS-ArcB-TorS-like"/>
    <property type="match status" value="1"/>
</dbReference>
<dbReference type="InterPro" id="IPR003594">
    <property type="entry name" value="HATPase_dom"/>
</dbReference>
<dbReference type="PROSITE" id="PS50046">
    <property type="entry name" value="PHYTOCHROME_2"/>
    <property type="match status" value="1"/>
</dbReference>
<evidence type="ECO:0000259" key="16">
    <source>
        <dbReference type="PROSITE" id="PS50110"/>
    </source>
</evidence>
<dbReference type="SUPFAM" id="SSF52172">
    <property type="entry name" value="CheY-like"/>
    <property type="match status" value="1"/>
</dbReference>
<dbReference type="PROSITE" id="PS50109">
    <property type="entry name" value="HIS_KIN"/>
    <property type="match status" value="1"/>
</dbReference>
<comment type="catalytic activity">
    <reaction evidence="1">
        <text>ATP + protein L-histidine = ADP + protein N-phospho-L-histidine.</text>
        <dbReference type="EC" id="2.7.13.3"/>
    </reaction>
</comment>
<evidence type="ECO:0000256" key="13">
    <source>
        <dbReference type="PROSITE-ProRule" id="PRU00169"/>
    </source>
</evidence>
<dbReference type="GO" id="GO:0005886">
    <property type="term" value="C:plasma membrane"/>
    <property type="evidence" value="ECO:0007669"/>
    <property type="project" value="UniProtKB-SubCell"/>
</dbReference>
<reference evidence="17 18" key="1">
    <citation type="journal article" date="2008" name="Proc. Natl. Acad. Sci. U.S.A.">
        <title>The genome of Cyanothece 51142, a unicellular diazotrophic cyanobacterium important in the marine nitrogen cycle.</title>
        <authorList>
            <person name="Welsh E.A."/>
            <person name="Liberton M."/>
            <person name="Stoeckel J."/>
            <person name="Loh T."/>
            <person name="Elvitigala T."/>
            <person name="Wang C."/>
            <person name="Wollam A."/>
            <person name="Fulton R.S."/>
            <person name="Clifton S.W."/>
            <person name="Jacobs J.M."/>
            <person name="Aurora R."/>
            <person name="Ghosh B.K."/>
            <person name="Sherman L.A."/>
            <person name="Smith R.D."/>
            <person name="Wilson R.K."/>
            <person name="Pakrasi H.B."/>
        </authorList>
    </citation>
    <scope>NUCLEOTIDE SEQUENCE [LARGE SCALE GENOMIC DNA]</scope>
    <source>
        <strain evidence="18">ATCC 51142 / BH68</strain>
    </source>
</reference>
<dbReference type="HOGENOM" id="CLU_000445_89_17_3"/>
<dbReference type="Pfam" id="PF00512">
    <property type="entry name" value="HisKA"/>
    <property type="match status" value="1"/>
</dbReference>
<organism evidence="17 18">
    <name type="scientific">Crocosphaera subtropica (strain ATCC 51142 / BH68)</name>
    <name type="common">Cyanothece sp. (strain ATCC 51142)</name>
    <dbReference type="NCBI Taxonomy" id="43989"/>
    <lineage>
        <taxon>Bacteria</taxon>
        <taxon>Bacillati</taxon>
        <taxon>Cyanobacteriota</taxon>
        <taxon>Cyanophyceae</taxon>
        <taxon>Oscillatoriophycideae</taxon>
        <taxon>Chroococcales</taxon>
        <taxon>Aphanothecaceae</taxon>
        <taxon>Crocosphaera</taxon>
        <taxon>Crocosphaera subtropica</taxon>
    </lineage>
</organism>
<name>B1WX33_CROS5</name>
<dbReference type="Gene3D" id="1.10.287.130">
    <property type="match status" value="1"/>
</dbReference>
<feature type="domain" description="Response regulatory" evidence="16">
    <location>
        <begin position="642"/>
        <end position="756"/>
    </location>
</feature>
<dbReference type="SMART" id="SM00387">
    <property type="entry name" value="HATPase_c"/>
    <property type="match status" value="1"/>
</dbReference>
<dbReference type="InterPro" id="IPR029016">
    <property type="entry name" value="GAF-like_dom_sf"/>
</dbReference>
<dbReference type="EC" id="2.7.13.3" evidence="4"/>
<evidence type="ECO:0000256" key="8">
    <source>
        <dbReference type="ARBA" id="ARBA00022741"/>
    </source>
</evidence>
<dbReference type="SUPFAM" id="SSF55874">
    <property type="entry name" value="ATPase domain of HSP90 chaperone/DNA topoisomerase II/histidine kinase"/>
    <property type="match status" value="1"/>
</dbReference>
<dbReference type="SMART" id="SM00448">
    <property type="entry name" value="REC"/>
    <property type="match status" value="1"/>
</dbReference>
<dbReference type="PANTHER" id="PTHR43047">
    <property type="entry name" value="TWO-COMPONENT HISTIDINE PROTEIN KINASE"/>
    <property type="match status" value="1"/>
</dbReference>
<keyword evidence="18" id="KW-1185">Reference proteome</keyword>
<keyword evidence="5" id="KW-1003">Cell membrane</keyword>
<evidence type="ECO:0000313" key="18">
    <source>
        <dbReference type="Proteomes" id="UP000001203"/>
    </source>
</evidence>
<dbReference type="GO" id="GO:0005524">
    <property type="term" value="F:ATP binding"/>
    <property type="evidence" value="ECO:0007669"/>
    <property type="project" value="UniProtKB-KW"/>
</dbReference>
<evidence type="ECO:0000256" key="1">
    <source>
        <dbReference type="ARBA" id="ARBA00000085"/>
    </source>
</evidence>
<dbReference type="KEGG" id="cyt:cce_4751"/>
<feature type="domain" description="Histidine kinase" evidence="15">
    <location>
        <begin position="396"/>
        <end position="620"/>
    </location>
</feature>
<keyword evidence="9" id="KW-0418">Kinase</keyword>
<keyword evidence="11" id="KW-0902">Two-component regulatory system</keyword>
<dbReference type="InterPro" id="IPR036097">
    <property type="entry name" value="HisK_dim/P_sf"/>
</dbReference>
<dbReference type="Pfam" id="PF02518">
    <property type="entry name" value="HATPase_c"/>
    <property type="match status" value="1"/>
</dbReference>
<evidence type="ECO:0000259" key="15">
    <source>
        <dbReference type="PROSITE" id="PS50109"/>
    </source>
</evidence>
<evidence type="ECO:0000256" key="9">
    <source>
        <dbReference type="ARBA" id="ARBA00022777"/>
    </source>
</evidence>
<evidence type="ECO:0000259" key="14">
    <source>
        <dbReference type="PROSITE" id="PS50046"/>
    </source>
</evidence>
<dbReference type="InterPro" id="IPR003018">
    <property type="entry name" value="GAF"/>
</dbReference>
<evidence type="ECO:0000313" key="17">
    <source>
        <dbReference type="EMBL" id="ACB54099.1"/>
    </source>
</evidence>
<dbReference type="Pfam" id="PF01590">
    <property type="entry name" value="GAF"/>
    <property type="match status" value="1"/>
</dbReference>
<dbReference type="Gene3D" id="3.30.565.10">
    <property type="entry name" value="Histidine kinase-like ATPase, C-terminal domain"/>
    <property type="match status" value="1"/>
</dbReference>
<evidence type="ECO:0000256" key="7">
    <source>
        <dbReference type="ARBA" id="ARBA00022679"/>
    </source>
</evidence>
<dbReference type="InterPro" id="IPR001789">
    <property type="entry name" value="Sig_transdc_resp-reg_receiver"/>
</dbReference>
<sequence>MSNVMNPVSKSILRRTLPISIFEELCSLWRELVEIEDSTAILLNDSIISSEIVNVPEILGAKTFYLLLSSQLCALLQGTLNASSLSYQVTITCEPQAIAEFTHKLQQHLDPASPWHDRLAPYISPHLPPLNPLQSHFNGRLWNILVPEFSETSEVMYEGLRVCEPVEDALRQQVAQERLLNQVVGQIRQSLELSVILETAVRELRSFLQVDRLVIYEFREKTISNNQSENAQKTSGLVTYESRVSQSIPSLLNLVAEDTCFSNIPQYKYKYRQGQIVAIDDVEMRYAASLCLSRFLEKYWVLSKLIAPIVVNGKLWGLLIAHQCFKKRQWLESEKAFLGQIGEHLAVAIYQAQLYAQVQEQKNTFEQRVIERTQELRDTLVASQAANHSKSEFLGNMSHELRTPLTCIIGLSGTLLHWSQESTTLPLDKQQKYLQTIQNSGKHLLDMINEILEYSNLQSGKYVLAVREFSLTKVAKNVIQRVSDEAEHRRINLELDLQINQQQDSFYADPERVQQILYHLLNNALKFTPENGSVTLRIWRENNHVSLEVEDTGIGIQEEKIPLLFESFQQLENSRRRMYGGTGLGLALTKQLVELHGGTIEVESIINQGSTFIIRLPNQPQNQYKSLHNLDKNQALFTKNKTIVLVESNEEVATLIGELLTAANYHFIWLMDGTKVIKKLELLEPSAVILDQDLSEVLEINACLKELPETQGTKVLVLRDEITSKEWTEISQMGIDDYLIKPIQPNLLLKRVNALIFSNDKSEDE</sequence>
<dbReference type="FunFam" id="3.30.565.10:FF:000023">
    <property type="entry name" value="PAS domain-containing sensor histidine kinase"/>
    <property type="match status" value="1"/>
</dbReference>
<feature type="domain" description="Phytochrome chromophore attachment site" evidence="14">
    <location>
        <begin position="192"/>
        <end position="344"/>
    </location>
</feature>
<evidence type="ECO:0000256" key="2">
    <source>
        <dbReference type="ARBA" id="ARBA00004236"/>
    </source>
</evidence>
<dbReference type="Pfam" id="PF00072">
    <property type="entry name" value="Response_reg"/>
    <property type="match status" value="1"/>
</dbReference>
<comment type="similarity">
    <text evidence="3">In the N-terminal section; belongs to the phytochrome family.</text>
</comment>
<evidence type="ECO:0000256" key="6">
    <source>
        <dbReference type="ARBA" id="ARBA00022553"/>
    </source>
</evidence>
<accession>B1WX33</accession>
<dbReference type="PROSITE" id="PS50110">
    <property type="entry name" value="RESPONSE_REGULATORY"/>
    <property type="match status" value="1"/>
</dbReference>
<dbReference type="SMART" id="SM00065">
    <property type="entry name" value="GAF"/>
    <property type="match status" value="1"/>
</dbReference>
<keyword evidence="12" id="KW-0472">Membrane</keyword>
<dbReference type="eggNOG" id="COG2205">
    <property type="taxonomic scope" value="Bacteria"/>
</dbReference>
<keyword evidence="7" id="KW-0808">Transferase</keyword>
<evidence type="ECO:0000256" key="12">
    <source>
        <dbReference type="ARBA" id="ARBA00023136"/>
    </source>
</evidence>
<dbReference type="PRINTS" id="PR00344">
    <property type="entry name" value="BCTRLSENSOR"/>
</dbReference>
<dbReference type="InterPro" id="IPR003661">
    <property type="entry name" value="HisK_dim/P_dom"/>
</dbReference>
<proteinExistence type="inferred from homology"/>
<dbReference type="GO" id="GO:0000155">
    <property type="term" value="F:phosphorelay sensor kinase activity"/>
    <property type="evidence" value="ECO:0007669"/>
    <property type="project" value="InterPro"/>
</dbReference>
<dbReference type="EMBL" id="CP000806">
    <property type="protein sequence ID" value="ACB54099.1"/>
    <property type="molecule type" value="Genomic_DNA"/>
</dbReference>
<dbReference type="InterPro" id="IPR011006">
    <property type="entry name" value="CheY-like_superfamily"/>
</dbReference>
<dbReference type="SUPFAM" id="SSF55781">
    <property type="entry name" value="GAF domain-like"/>
    <property type="match status" value="1"/>
</dbReference>
<dbReference type="InterPro" id="IPR004358">
    <property type="entry name" value="Sig_transdc_His_kin-like_C"/>
</dbReference>
<gene>
    <name evidence="17" type="ordered locus">cce_4751</name>
</gene>
<dbReference type="Proteomes" id="UP000001203">
    <property type="component" value="Chromosome circular"/>
</dbReference>
<dbReference type="InterPro" id="IPR005467">
    <property type="entry name" value="His_kinase_dom"/>
</dbReference>
<dbReference type="PANTHER" id="PTHR43047:SF72">
    <property type="entry name" value="OSMOSENSING HISTIDINE PROTEIN KINASE SLN1"/>
    <property type="match status" value="1"/>
</dbReference>
<dbReference type="SMART" id="SM00388">
    <property type="entry name" value="HisKA"/>
    <property type="match status" value="1"/>
</dbReference>
<dbReference type="STRING" id="43989.cce_4751"/>
<evidence type="ECO:0000256" key="3">
    <source>
        <dbReference type="ARBA" id="ARBA00006402"/>
    </source>
</evidence>
<keyword evidence="8" id="KW-0547">Nucleotide-binding</keyword>
<dbReference type="InterPro" id="IPR016132">
    <property type="entry name" value="Phyto_chromo_attachment"/>
</dbReference>
<keyword evidence="10" id="KW-0067">ATP-binding</keyword>
<dbReference type="CDD" id="cd00082">
    <property type="entry name" value="HisKA"/>
    <property type="match status" value="1"/>
</dbReference>
<dbReference type="SUPFAM" id="SSF47384">
    <property type="entry name" value="Homodimeric domain of signal transducing histidine kinase"/>
    <property type="match status" value="1"/>
</dbReference>
<evidence type="ECO:0000256" key="5">
    <source>
        <dbReference type="ARBA" id="ARBA00022475"/>
    </source>
</evidence>
<dbReference type="Gene3D" id="3.30.450.40">
    <property type="match status" value="1"/>
</dbReference>
<dbReference type="Gene3D" id="3.40.50.2300">
    <property type="match status" value="1"/>
</dbReference>